<reference evidence="3 4" key="1">
    <citation type="journal article" date="2019" name="Emerg. Microbes Infect.">
        <title>Comprehensive subspecies identification of 175 nontuberculous mycobacteria species based on 7547 genomic profiles.</title>
        <authorList>
            <person name="Matsumoto Y."/>
            <person name="Kinjo T."/>
            <person name="Motooka D."/>
            <person name="Nabeya D."/>
            <person name="Jung N."/>
            <person name="Uechi K."/>
            <person name="Horii T."/>
            <person name="Iida T."/>
            <person name="Fujita J."/>
            <person name="Nakamura S."/>
        </authorList>
    </citation>
    <scope>NUCLEOTIDE SEQUENCE [LARGE SCALE GENOMIC DNA]</scope>
    <source>
        <strain evidence="3 4">JCM 12603</strain>
    </source>
</reference>
<organism evidence="3 4">
    <name type="scientific">Mycolicibacterium poriferae</name>
    <dbReference type="NCBI Taxonomy" id="39694"/>
    <lineage>
        <taxon>Bacteria</taxon>
        <taxon>Bacillati</taxon>
        <taxon>Actinomycetota</taxon>
        <taxon>Actinomycetes</taxon>
        <taxon>Mycobacteriales</taxon>
        <taxon>Mycobacteriaceae</taxon>
        <taxon>Mycolicibacterium</taxon>
    </lineage>
</organism>
<dbReference type="PROSITE" id="PS50943">
    <property type="entry name" value="HTH_CROC1"/>
    <property type="match status" value="1"/>
</dbReference>
<name>A0A6N4VGA2_9MYCO</name>
<evidence type="ECO:0000256" key="1">
    <source>
        <dbReference type="ARBA" id="ARBA00023125"/>
    </source>
</evidence>
<dbReference type="Gene3D" id="1.10.260.40">
    <property type="entry name" value="lambda repressor-like DNA-binding domains"/>
    <property type="match status" value="1"/>
</dbReference>
<dbReference type="EMBL" id="AP022570">
    <property type="protein sequence ID" value="BBX53183.1"/>
    <property type="molecule type" value="Genomic_DNA"/>
</dbReference>
<dbReference type="GO" id="GO:0003677">
    <property type="term" value="F:DNA binding"/>
    <property type="evidence" value="ECO:0007669"/>
    <property type="project" value="UniProtKB-KW"/>
</dbReference>
<gene>
    <name evidence="3" type="ORF">MPOR_42090</name>
</gene>
<dbReference type="RefSeq" id="WP_152517892.1">
    <property type="nucleotide sequence ID" value="NZ_AP022570.1"/>
</dbReference>
<protein>
    <submittedName>
        <fullName evidence="3">Transcriptional regulator</fullName>
    </submittedName>
</protein>
<dbReference type="SUPFAM" id="SSF47413">
    <property type="entry name" value="lambda repressor-like DNA-binding domains"/>
    <property type="match status" value="1"/>
</dbReference>
<dbReference type="PANTHER" id="PTHR36924:SF1">
    <property type="entry name" value="ANTITOXIN HIGA-1"/>
    <property type="match status" value="1"/>
</dbReference>
<dbReference type="InterPro" id="IPR013430">
    <property type="entry name" value="Toxin_antidote_HigA"/>
</dbReference>
<dbReference type="KEGG" id="mpof:MPOR_42090"/>
<keyword evidence="1" id="KW-0238">DNA-binding</keyword>
<sequence>MADLVPTHPGEILAEEFLVPMGISAYRLAQEIGVPQTRISEIIHGRRAITADTGLRLSRALGLSDMFWINMQARYDADLARAECGAELDRIHPLAAAG</sequence>
<dbReference type="Pfam" id="PF01381">
    <property type="entry name" value="HTH_3"/>
    <property type="match status" value="1"/>
</dbReference>
<dbReference type="InterPro" id="IPR010982">
    <property type="entry name" value="Lambda_DNA-bd_dom_sf"/>
</dbReference>
<evidence type="ECO:0000313" key="4">
    <source>
        <dbReference type="Proteomes" id="UP000466785"/>
    </source>
</evidence>
<feature type="domain" description="HTH cro/C1-type" evidence="2">
    <location>
        <begin position="22"/>
        <end position="67"/>
    </location>
</feature>
<dbReference type="CDD" id="cd00093">
    <property type="entry name" value="HTH_XRE"/>
    <property type="match status" value="1"/>
</dbReference>
<dbReference type="SMART" id="SM00530">
    <property type="entry name" value="HTH_XRE"/>
    <property type="match status" value="1"/>
</dbReference>
<evidence type="ECO:0000313" key="3">
    <source>
        <dbReference type="EMBL" id="BBX53183.1"/>
    </source>
</evidence>
<evidence type="ECO:0000259" key="2">
    <source>
        <dbReference type="PROSITE" id="PS50943"/>
    </source>
</evidence>
<dbReference type="Proteomes" id="UP000466785">
    <property type="component" value="Chromosome"/>
</dbReference>
<accession>A0A6N4VGA2</accession>
<dbReference type="InterPro" id="IPR001387">
    <property type="entry name" value="Cro/C1-type_HTH"/>
</dbReference>
<dbReference type="AlphaFoldDB" id="A0A6N4VGA2"/>
<proteinExistence type="predicted"/>
<dbReference type="NCBIfam" id="TIGR02607">
    <property type="entry name" value="antidote_HigA"/>
    <property type="match status" value="1"/>
</dbReference>
<dbReference type="PANTHER" id="PTHR36924">
    <property type="entry name" value="ANTITOXIN HIGA-1"/>
    <property type="match status" value="1"/>
</dbReference>
<keyword evidence="4" id="KW-1185">Reference proteome</keyword>